<dbReference type="HAMAP" id="MF_01820">
    <property type="entry name" value="GTPase_RsgA"/>
    <property type="match status" value="1"/>
</dbReference>
<gene>
    <name evidence="3" type="ORF">WJX75_002003</name>
</gene>
<feature type="region of interest" description="Disordered" evidence="1">
    <location>
        <begin position="367"/>
        <end position="386"/>
    </location>
</feature>
<dbReference type="InterPro" id="IPR010914">
    <property type="entry name" value="RsgA_GTPase_dom"/>
</dbReference>
<reference evidence="3 4" key="1">
    <citation type="journal article" date="2024" name="Nat. Commun.">
        <title>Phylogenomics reveals the evolutionary origins of lichenization in chlorophyte algae.</title>
        <authorList>
            <person name="Puginier C."/>
            <person name="Libourel C."/>
            <person name="Otte J."/>
            <person name="Skaloud P."/>
            <person name="Haon M."/>
            <person name="Grisel S."/>
            <person name="Petersen M."/>
            <person name="Berrin J.G."/>
            <person name="Delaux P.M."/>
            <person name="Dal Grande F."/>
            <person name="Keller J."/>
        </authorList>
    </citation>
    <scope>NUCLEOTIDE SEQUENCE [LARGE SCALE GENOMIC DNA]</scope>
    <source>
        <strain evidence="3 4">SAG 216-7</strain>
    </source>
</reference>
<organism evidence="3 4">
    <name type="scientific">Coccomyxa subellipsoidea</name>
    <dbReference type="NCBI Taxonomy" id="248742"/>
    <lineage>
        <taxon>Eukaryota</taxon>
        <taxon>Viridiplantae</taxon>
        <taxon>Chlorophyta</taxon>
        <taxon>core chlorophytes</taxon>
        <taxon>Trebouxiophyceae</taxon>
        <taxon>Trebouxiophyceae incertae sedis</taxon>
        <taxon>Coccomyxaceae</taxon>
        <taxon>Coccomyxa</taxon>
    </lineage>
</organism>
<dbReference type="PROSITE" id="PS50936">
    <property type="entry name" value="ENGC_GTPASE"/>
    <property type="match status" value="1"/>
</dbReference>
<evidence type="ECO:0000256" key="1">
    <source>
        <dbReference type="SAM" id="MobiDB-lite"/>
    </source>
</evidence>
<sequence>MDATDDRPTQVYGQVMSAQANFVSVVLDAANDPEEVTLDGQGGRRTELLCTVRGILKKIKQSVLVGDRVRVAGIDWDDRRGTVDEVLPRRSELQDPAVANVDQVLLVFALERPPLDLRTATRFLVSTEAAELPVTVVLNKADLVPAQECSEALAEIESWGYDAIAVSAATGRGLDRLSEAEEKPISSSGSDINGNGAGGRGNRGVDNVVEPVEQWRGMQAAVERLGLQPVGDLTNLGRGKHTTRHVSLLEVGGGLLADSPGFNQPSLEAVTIATLADCFPEAREKAESCAFKNCQHLTEPGCAVREDWSRHELYVELHEEVKAADDLARHRSASKKRREGSVRYKSAAGGLRTREALLDIKSHRRVSRRQGRQGLQDLLQEAEEDE</sequence>
<feature type="compositionally biased region" description="Low complexity" evidence="1">
    <location>
        <begin position="185"/>
        <end position="194"/>
    </location>
</feature>
<dbReference type="PANTHER" id="PTHR32120:SF11">
    <property type="entry name" value="SMALL RIBOSOMAL SUBUNIT BIOGENESIS GTPASE RSGA 1, MITOCHONDRIAL-RELATED"/>
    <property type="match status" value="1"/>
</dbReference>
<dbReference type="InterPro" id="IPR004881">
    <property type="entry name" value="Ribosome_biogen_GTPase_RsgA"/>
</dbReference>
<dbReference type="PANTHER" id="PTHR32120">
    <property type="entry name" value="SMALL RIBOSOMAL SUBUNIT BIOGENESIS GTPASE RSGA"/>
    <property type="match status" value="1"/>
</dbReference>
<dbReference type="Proteomes" id="UP001491310">
    <property type="component" value="Unassembled WGS sequence"/>
</dbReference>
<dbReference type="Gene3D" id="1.10.40.50">
    <property type="entry name" value="Probable gtpase engc, domain 3"/>
    <property type="match status" value="1"/>
</dbReference>
<dbReference type="Pfam" id="PF03193">
    <property type="entry name" value="RsgA_GTPase"/>
    <property type="match status" value="2"/>
</dbReference>
<evidence type="ECO:0000313" key="4">
    <source>
        <dbReference type="Proteomes" id="UP001491310"/>
    </source>
</evidence>
<dbReference type="Gene3D" id="2.40.50.140">
    <property type="entry name" value="Nucleic acid-binding proteins"/>
    <property type="match status" value="1"/>
</dbReference>
<name>A0ABR2YMH7_9CHLO</name>
<accession>A0ABR2YMH7</accession>
<comment type="caution">
    <text evidence="3">The sequence shown here is derived from an EMBL/GenBank/DDBJ whole genome shotgun (WGS) entry which is preliminary data.</text>
</comment>
<dbReference type="InterPro" id="IPR012340">
    <property type="entry name" value="NA-bd_OB-fold"/>
</dbReference>
<evidence type="ECO:0000259" key="2">
    <source>
        <dbReference type="PROSITE" id="PS50936"/>
    </source>
</evidence>
<dbReference type="SUPFAM" id="SSF50249">
    <property type="entry name" value="Nucleic acid-binding proteins"/>
    <property type="match status" value="1"/>
</dbReference>
<feature type="region of interest" description="Disordered" evidence="1">
    <location>
        <begin position="179"/>
        <end position="203"/>
    </location>
</feature>
<dbReference type="EMBL" id="JALJOT010000008">
    <property type="protein sequence ID" value="KAK9908042.1"/>
    <property type="molecule type" value="Genomic_DNA"/>
</dbReference>
<dbReference type="Gene3D" id="3.40.50.300">
    <property type="entry name" value="P-loop containing nucleotide triphosphate hydrolases"/>
    <property type="match status" value="1"/>
</dbReference>
<proteinExistence type="inferred from homology"/>
<feature type="domain" description="EngC GTPase" evidence="2">
    <location>
        <begin position="99"/>
        <end position="263"/>
    </location>
</feature>
<dbReference type="SUPFAM" id="SSF52540">
    <property type="entry name" value="P-loop containing nucleoside triphosphate hydrolases"/>
    <property type="match status" value="1"/>
</dbReference>
<evidence type="ECO:0000313" key="3">
    <source>
        <dbReference type="EMBL" id="KAK9908042.1"/>
    </source>
</evidence>
<protein>
    <recommendedName>
        <fullName evidence="2">EngC GTPase domain-containing protein</fullName>
    </recommendedName>
</protein>
<keyword evidence="4" id="KW-1185">Reference proteome</keyword>
<dbReference type="InterPro" id="IPR027417">
    <property type="entry name" value="P-loop_NTPase"/>
</dbReference>